<proteinExistence type="predicted"/>
<name>A0ABW5Y1R6_9BACL</name>
<dbReference type="EMBL" id="JBHUOR010000105">
    <property type="protein sequence ID" value="MFD2869212.1"/>
    <property type="molecule type" value="Genomic_DNA"/>
</dbReference>
<organism evidence="1 2">
    <name type="scientific">Kurthia populi</name>
    <dbReference type="NCBI Taxonomy" id="1562132"/>
    <lineage>
        <taxon>Bacteria</taxon>
        <taxon>Bacillati</taxon>
        <taxon>Bacillota</taxon>
        <taxon>Bacilli</taxon>
        <taxon>Bacillales</taxon>
        <taxon>Caryophanaceae</taxon>
        <taxon>Kurthia</taxon>
    </lineage>
</organism>
<reference evidence="2" key="1">
    <citation type="journal article" date="2019" name="Int. J. Syst. Evol. Microbiol.">
        <title>The Global Catalogue of Microorganisms (GCM) 10K type strain sequencing project: providing services to taxonomists for standard genome sequencing and annotation.</title>
        <authorList>
            <consortium name="The Broad Institute Genomics Platform"/>
            <consortium name="The Broad Institute Genome Sequencing Center for Infectious Disease"/>
            <person name="Wu L."/>
            <person name="Ma J."/>
        </authorList>
    </citation>
    <scope>NUCLEOTIDE SEQUENCE [LARGE SCALE GENOMIC DNA]</scope>
    <source>
        <strain evidence="2">KCTC 33522</strain>
    </source>
</reference>
<dbReference type="RefSeq" id="WP_380148006.1">
    <property type="nucleotide sequence ID" value="NZ_JBHUOR010000105.1"/>
</dbReference>
<evidence type="ECO:0000313" key="1">
    <source>
        <dbReference type="EMBL" id="MFD2869212.1"/>
    </source>
</evidence>
<comment type="caution">
    <text evidence="1">The sequence shown here is derived from an EMBL/GenBank/DDBJ whole genome shotgun (WGS) entry which is preliminary data.</text>
</comment>
<sequence length="181" mass="19874">MKKLFLATALVFGASTVVSPFTSSVAEAKAKTEAFTKADVNLIKKGKFKHAAAALGTKTSTLKAKKGVKVDNRGTAPLYEHVYNKKLSFTYKASYIDANYDLKKFNNVQSIHATYAVKKDVSIFKKQFKRDKAHDLDYGDRKAYAYKVGEKRLLVDAGASSTTLSLFANDEAINSYLGTGH</sequence>
<accession>A0ABW5Y1R6</accession>
<keyword evidence="2" id="KW-1185">Reference proteome</keyword>
<evidence type="ECO:0000313" key="2">
    <source>
        <dbReference type="Proteomes" id="UP001597568"/>
    </source>
</evidence>
<gene>
    <name evidence="1" type="ORF">ACFSY7_11980</name>
</gene>
<protein>
    <submittedName>
        <fullName evidence="1">Uncharacterized protein</fullName>
    </submittedName>
</protein>
<dbReference type="Proteomes" id="UP001597568">
    <property type="component" value="Unassembled WGS sequence"/>
</dbReference>